<gene>
    <name evidence="2" type="ordered locus">AciPR4_3017</name>
</gene>
<keyword evidence="3" id="KW-1185">Reference proteome</keyword>
<evidence type="ECO:0008006" key="4">
    <source>
        <dbReference type="Google" id="ProtNLM"/>
    </source>
</evidence>
<evidence type="ECO:0000313" key="3">
    <source>
        <dbReference type="Proteomes" id="UP000006844"/>
    </source>
</evidence>
<dbReference type="HOGENOM" id="CLU_079341_0_0_0"/>
<dbReference type="AlphaFoldDB" id="E8V5V8"/>
<dbReference type="eggNOG" id="ENOG50331S2">
    <property type="taxonomic scope" value="Bacteria"/>
</dbReference>
<dbReference type="KEGG" id="tsa:AciPR4_3017"/>
<reference evidence="2 3" key="1">
    <citation type="journal article" date="2012" name="Stand. Genomic Sci.">
        <title>Complete genome sequence of Terriglobus saanensis type strain SP1PR4(T), an Acidobacteria from tundra soil.</title>
        <authorList>
            <person name="Rawat S.R."/>
            <person name="Mannisto M.K."/>
            <person name="Starovoytov V."/>
            <person name="Goodwin L."/>
            <person name="Nolan M."/>
            <person name="Hauser L."/>
            <person name="Land M."/>
            <person name="Davenport K.W."/>
            <person name="Woyke T."/>
            <person name="Haggblom M.M."/>
        </authorList>
    </citation>
    <scope>NUCLEOTIDE SEQUENCE</scope>
    <source>
        <strain evidence="3">ATCC BAA-1853 / DSM 23119 / SP1PR4</strain>
    </source>
</reference>
<feature type="transmembrane region" description="Helical" evidence="1">
    <location>
        <begin position="119"/>
        <end position="136"/>
    </location>
</feature>
<keyword evidence="1" id="KW-0812">Transmembrane</keyword>
<keyword evidence="1" id="KW-1133">Transmembrane helix</keyword>
<dbReference type="EMBL" id="CP002467">
    <property type="protein sequence ID" value="ADV83776.1"/>
    <property type="molecule type" value="Genomic_DNA"/>
</dbReference>
<protein>
    <recommendedName>
        <fullName evidence="4">UbiA prenyltransferase</fullName>
    </recommendedName>
</protein>
<evidence type="ECO:0000256" key="1">
    <source>
        <dbReference type="SAM" id="Phobius"/>
    </source>
</evidence>
<sequence length="301" mass="32893">MRPLHFGDVLAEKRATALSHSLPEMWHLLSLDAPLVAIVWTCLLSWSVDATPTLPEVCALGLAVWMLYALDRLLDSLRGKHPLEDRHRFHRLHWRGFVFTLALAIPLESWIVLTLPHNIRFAWMLLGVPLVAYLLLIHLTSLRPPKEFIVALFFAAACIMPAAIRVGVAPLLGGGSLFALLCWTNCVAIARWEKDVQPHPMTEWAACNLRSLCGAIVLGAGILFLVNGSSAVAGAASVSALALWAADVSWGVKGSRLRMRVLADAVLLTPIASIAGMPALRQHTFAHLLTILPHLHAATLR</sequence>
<feature type="transmembrane region" description="Helical" evidence="1">
    <location>
        <begin position="204"/>
        <end position="226"/>
    </location>
</feature>
<feature type="transmembrane region" description="Helical" evidence="1">
    <location>
        <begin position="148"/>
        <end position="168"/>
    </location>
</feature>
<name>E8V5V8_TERSS</name>
<evidence type="ECO:0000313" key="2">
    <source>
        <dbReference type="EMBL" id="ADV83776.1"/>
    </source>
</evidence>
<feature type="transmembrane region" description="Helical" evidence="1">
    <location>
        <begin position="232"/>
        <end position="252"/>
    </location>
</feature>
<feature type="transmembrane region" description="Helical" evidence="1">
    <location>
        <begin position="174"/>
        <end position="192"/>
    </location>
</feature>
<organism evidence="2 3">
    <name type="scientific">Terriglobus saanensis (strain ATCC BAA-1853 / DSM 23119 / SP1PR4)</name>
    <dbReference type="NCBI Taxonomy" id="401053"/>
    <lineage>
        <taxon>Bacteria</taxon>
        <taxon>Pseudomonadati</taxon>
        <taxon>Acidobacteriota</taxon>
        <taxon>Terriglobia</taxon>
        <taxon>Terriglobales</taxon>
        <taxon>Acidobacteriaceae</taxon>
        <taxon>Terriglobus</taxon>
    </lineage>
</organism>
<dbReference type="Proteomes" id="UP000006844">
    <property type="component" value="Chromosome"/>
</dbReference>
<accession>E8V5V8</accession>
<keyword evidence="1" id="KW-0472">Membrane</keyword>
<dbReference type="STRING" id="401053.AciPR4_3017"/>
<proteinExistence type="predicted"/>
<feature type="transmembrane region" description="Helical" evidence="1">
    <location>
        <begin position="92"/>
        <end position="113"/>
    </location>
</feature>